<organism evidence="9 10">
    <name type="scientific">Fluviicola chungangensis</name>
    <dbReference type="NCBI Taxonomy" id="2597671"/>
    <lineage>
        <taxon>Bacteria</taxon>
        <taxon>Pseudomonadati</taxon>
        <taxon>Bacteroidota</taxon>
        <taxon>Flavobacteriia</taxon>
        <taxon>Flavobacteriales</taxon>
        <taxon>Crocinitomicaceae</taxon>
        <taxon>Fluviicola</taxon>
    </lineage>
</organism>
<feature type="domain" description="L,D-TPase catalytic" evidence="8">
    <location>
        <begin position="300"/>
        <end position="480"/>
    </location>
</feature>
<name>A0A556N6P1_9FLAO</name>
<evidence type="ECO:0000256" key="6">
    <source>
        <dbReference type="ARBA" id="ARBA00023316"/>
    </source>
</evidence>
<dbReference type="Proteomes" id="UP000316008">
    <property type="component" value="Unassembled WGS sequence"/>
</dbReference>
<dbReference type="SUPFAM" id="SSF141523">
    <property type="entry name" value="L,D-transpeptidase catalytic domain-like"/>
    <property type="match status" value="1"/>
</dbReference>
<keyword evidence="6 7" id="KW-0961">Cell wall biogenesis/degradation</keyword>
<evidence type="ECO:0000256" key="1">
    <source>
        <dbReference type="ARBA" id="ARBA00004752"/>
    </source>
</evidence>
<feature type="active site" description="Proton donor/acceptor" evidence="7">
    <location>
        <position position="431"/>
    </location>
</feature>
<dbReference type="PROSITE" id="PS52029">
    <property type="entry name" value="LD_TPASE"/>
    <property type="match status" value="1"/>
</dbReference>
<evidence type="ECO:0000259" key="8">
    <source>
        <dbReference type="PROSITE" id="PS52029"/>
    </source>
</evidence>
<evidence type="ECO:0000256" key="3">
    <source>
        <dbReference type="ARBA" id="ARBA00022679"/>
    </source>
</evidence>
<proteinExistence type="inferred from homology"/>
<comment type="caution">
    <text evidence="9">The sequence shown here is derived from an EMBL/GenBank/DDBJ whole genome shotgun (WGS) entry which is preliminary data.</text>
</comment>
<dbReference type="Gene3D" id="2.40.440.10">
    <property type="entry name" value="L,D-transpeptidase catalytic domain-like"/>
    <property type="match status" value="1"/>
</dbReference>
<sequence length="536" mass="62458">MKFSRVLLLFLTATLTLILIRCNSEIDKTDPVFDRKVSLKKRISLAIESDLLTKLNFPDGIRDSVYAFYESRDFRPVWANDSMLLEKGTKWKALLDFPCALGLPDNRFFEFKEDSLTSSSIIQEFLLTARLAQLQQDLKVGFLDTAVNAYRPIVSIDLKSLGKSIRQMDTVKNWGNWLAKMGPSRPEYQALAKGLFRYASKKELSDIHFEIPALVEDSLRCIALSTESLIDKDYLDSKKTDDASFWDAMGRFQADNGLKADGVIGVYTRKALDESERYKCHRAILSMERWRWREPFPLDRYLWVNIPEYKLRLFYNDSLLSEHRIVVGKPENQTPQLSSKLRAIVSLPYWTQPQSIASKEFLPAIQRNSNYAAKNHYKVYRGETEVDPTTINWKRYKEKNFPFRVRQEPGEDNALGLVKFEFNNKYGVYIHDTPAKGFFNKDIRAYSHGCMRCDLPDSLARFILTRDDKQKMTRDSLDTLIARKEHFTISLRKPIPMQVDYITVTVNERGNLVFFPDVYDRDEKYLKMMKIYPKVN</sequence>
<comment type="pathway">
    <text evidence="1 7">Cell wall biogenesis; peptidoglycan biosynthesis.</text>
</comment>
<reference evidence="9 10" key="1">
    <citation type="submission" date="2019-07" db="EMBL/GenBank/DDBJ databases">
        <authorList>
            <person name="Huq M.A."/>
        </authorList>
    </citation>
    <scope>NUCLEOTIDE SEQUENCE [LARGE SCALE GENOMIC DNA]</scope>
    <source>
        <strain evidence="9 10">MAH-3</strain>
    </source>
</reference>
<dbReference type="Pfam" id="PF20142">
    <property type="entry name" value="Scaffold"/>
    <property type="match status" value="1"/>
</dbReference>
<comment type="similarity">
    <text evidence="2">Belongs to the YkuD family.</text>
</comment>
<accession>A0A556N6P1</accession>
<dbReference type="CDD" id="cd16913">
    <property type="entry name" value="YkuD_like"/>
    <property type="match status" value="1"/>
</dbReference>
<dbReference type="GO" id="GO:0071555">
    <property type="term" value="P:cell wall organization"/>
    <property type="evidence" value="ECO:0007669"/>
    <property type="project" value="UniProtKB-UniRule"/>
</dbReference>
<evidence type="ECO:0000313" key="10">
    <source>
        <dbReference type="Proteomes" id="UP000316008"/>
    </source>
</evidence>
<dbReference type="InterPro" id="IPR045380">
    <property type="entry name" value="LD_TPept_scaffold_dom"/>
</dbReference>
<dbReference type="UniPathway" id="UPA00219"/>
<dbReference type="GO" id="GO:0004180">
    <property type="term" value="F:carboxypeptidase activity"/>
    <property type="evidence" value="ECO:0007669"/>
    <property type="project" value="UniProtKB-ARBA"/>
</dbReference>
<evidence type="ECO:0000256" key="2">
    <source>
        <dbReference type="ARBA" id="ARBA00005992"/>
    </source>
</evidence>
<protein>
    <submittedName>
        <fullName evidence="9">L,D-transpeptidase family protein</fullName>
    </submittedName>
</protein>
<feature type="active site" description="Nucleophile" evidence="7">
    <location>
        <position position="450"/>
    </location>
</feature>
<dbReference type="InterPro" id="IPR038063">
    <property type="entry name" value="Transpep_catalytic_dom"/>
</dbReference>
<keyword evidence="10" id="KW-1185">Reference proteome</keyword>
<dbReference type="GO" id="GO:0009252">
    <property type="term" value="P:peptidoglycan biosynthetic process"/>
    <property type="evidence" value="ECO:0007669"/>
    <property type="project" value="UniProtKB-UniPathway"/>
</dbReference>
<dbReference type="PANTHER" id="PTHR41533">
    <property type="entry name" value="L,D-TRANSPEPTIDASE HI_1667-RELATED"/>
    <property type="match status" value="1"/>
</dbReference>
<dbReference type="Pfam" id="PF03734">
    <property type="entry name" value="YkuD"/>
    <property type="match status" value="1"/>
</dbReference>
<evidence type="ECO:0000256" key="7">
    <source>
        <dbReference type="PROSITE-ProRule" id="PRU01373"/>
    </source>
</evidence>
<gene>
    <name evidence="9" type="ORF">FO442_01035</name>
</gene>
<evidence type="ECO:0000256" key="4">
    <source>
        <dbReference type="ARBA" id="ARBA00022960"/>
    </source>
</evidence>
<dbReference type="GO" id="GO:0016740">
    <property type="term" value="F:transferase activity"/>
    <property type="evidence" value="ECO:0007669"/>
    <property type="project" value="UniProtKB-KW"/>
</dbReference>
<dbReference type="OrthoDB" id="9778545at2"/>
<evidence type="ECO:0000256" key="5">
    <source>
        <dbReference type="ARBA" id="ARBA00022984"/>
    </source>
</evidence>
<dbReference type="EMBL" id="VLPL01000001">
    <property type="protein sequence ID" value="TSJ47743.1"/>
    <property type="molecule type" value="Genomic_DNA"/>
</dbReference>
<keyword evidence="3" id="KW-0808">Transferase</keyword>
<keyword evidence="5 7" id="KW-0573">Peptidoglycan synthesis</keyword>
<keyword evidence="4 7" id="KW-0133">Cell shape</keyword>
<dbReference type="InterPro" id="IPR005490">
    <property type="entry name" value="LD_TPept_cat_dom"/>
</dbReference>
<dbReference type="GO" id="GO:0008360">
    <property type="term" value="P:regulation of cell shape"/>
    <property type="evidence" value="ECO:0007669"/>
    <property type="project" value="UniProtKB-UniRule"/>
</dbReference>
<dbReference type="AlphaFoldDB" id="A0A556N6P1"/>
<dbReference type="InterPro" id="IPR052905">
    <property type="entry name" value="LD-transpeptidase_YkuD-like"/>
</dbReference>
<dbReference type="RefSeq" id="WP_144331278.1">
    <property type="nucleotide sequence ID" value="NZ_VLPL01000001.1"/>
</dbReference>
<dbReference type="PANTHER" id="PTHR41533:SF2">
    <property type="entry name" value="BLR7131 PROTEIN"/>
    <property type="match status" value="1"/>
</dbReference>
<evidence type="ECO:0000313" key="9">
    <source>
        <dbReference type="EMBL" id="TSJ47743.1"/>
    </source>
</evidence>